<accession>A0A0G4M8J8</accession>
<proteinExistence type="predicted"/>
<reference evidence="1 2" key="1">
    <citation type="submission" date="2015-05" db="EMBL/GenBank/DDBJ databases">
        <authorList>
            <person name="Wang D.B."/>
            <person name="Wang M."/>
        </authorList>
    </citation>
    <scope>NUCLEOTIDE SEQUENCE [LARGE SCALE GENOMIC DNA]</scope>
    <source>
        <strain evidence="1">VL1</strain>
    </source>
</reference>
<feature type="non-terminal residue" evidence="1">
    <location>
        <position position="1"/>
    </location>
</feature>
<dbReference type="EMBL" id="CVQH01021429">
    <property type="protein sequence ID" value="CRK30609.1"/>
    <property type="molecule type" value="Genomic_DNA"/>
</dbReference>
<protein>
    <submittedName>
        <fullName evidence="1">Uncharacterized protein</fullName>
    </submittedName>
</protein>
<sequence length="75" mass="8149">RTRAQELILLHAQSRRGLVRSRQCVWLAHADHVDPHDELAAPAASVHDPNEPAQLLGVKQCAIVPVVPRAGVAVH</sequence>
<evidence type="ECO:0000313" key="2">
    <source>
        <dbReference type="Proteomes" id="UP000044602"/>
    </source>
</evidence>
<organism evidence="1 2">
    <name type="scientific">Verticillium longisporum</name>
    <name type="common">Verticillium dahliae var. longisporum</name>
    <dbReference type="NCBI Taxonomy" id="100787"/>
    <lineage>
        <taxon>Eukaryota</taxon>
        <taxon>Fungi</taxon>
        <taxon>Dikarya</taxon>
        <taxon>Ascomycota</taxon>
        <taxon>Pezizomycotina</taxon>
        <taxon>Sordariomycetes</taxon>
        <taxon>Hypocreomycetidae</taxon>
        <taxon>Glomerellales</taxon>
        <taxon>Plectosphaerellaceae</taxon>
        <taxon>Verticillium</taxon>
    </lineage>
</organism>
<dbReference type="AlphaFoldDB" id="A0A0G4M8J8"/>
<name>A0A0G4M8J8_VERLO</name>
<evidence type="ECO:0000313" key="1">
    <source>
        <dbReference type="EMBL" id="CRK30609.1"/>
    </source>
</evidence>
<keyword evidence="2" id="KW-1185">Reference proteome</keyword>
<gene>
    <name evidence="1" type="ORF">BN1708_018505</name>
</gene>
<dbReference type="Proteomes" id="UP000044602">
    <property type="component" value="Unassembled WGS sequence"/>
</dbReference>